<comment type="caution">
    <text evidence="1">The sequence shown here is derived from an EMBL/GenBank/DDBJ whole genome shotgun (WGS) entry which is preliminary data.</text>
</comment>
<keyword evidence="2" id="KW-1185">Reference proteome</keyword>
<dbReference type="EMBL" id="CM029046">
    <property type="protein sequence ID" value="KAG2590036.1"/>
    <property type="molecule type" value="Genomic_DNA"/>
</dbReference>
<proteinExistence type="predicted"/>
<name>A0A8T0RZM9_PANVG</name>
<evidence type="ECO:0000313" key="2">
    <source>
        <dbReference type="Proteomes" id="UP000823388"/>
    </source>
</evidence>
<gene>
    <name evidence="1" type="ORF">PVAP13_5NG331800</name>
</gene>
<dbReference type="AlphaFoldDB" id="A0A8T0RZM9"/>
<protein>
    <submittedName>
        <fullName evidence="1">Uncharacterized protein</fullName>
    </submittedName>
</protein>
<sequence>MVHLARLNLQTDEDLFSETCRRNYFCLSCNHAFCSHCCFYHHVHTCLGTNMVVKIGLDAAGQPVRPTHTDQGHKIMQCMVEAMSAANYTSRLARDAFCLYCGKAFSVVRVEGHDGQHCVRCPGTEWWTPHMDVALGDPVHVGVDEQGQYYELLPLLRFKPGTCKRCGLRLHCDLGTYCSGLCARTHLLEVDERRRRREARHAALASGNN</sequence>
<accession>A0A8T0RZM9</accession>
<evidence type="ECO:0000313" key="1">
    <source>
        <dbReference type="EMBL" id="KAG2590036.1"/>
    </source>
</evidence>
<dbReference type="Proteomes" id="UP000823388">
    <property type="component" value="Chromosome 5N"/>
</dbReference>
<organism evidence="1 2">
    <name type="scientific">Panicum virgatum</name>
    <name type="common">Blackwell switchgrass</name>
    <dbReference type="NCBI Taxonomy" id="38727"/>
    <lineage>
        <taxon>Eukaryota</taxon>
        <taxon>Viridiplantae</taxon>
        <taxon>Streptophyta</taxon>
        <taxon>Embryophyta</taxon>
        <taxon>Tracheophyta</taxon>
        <taxon>Spermatophyta</taxon>
        <taxon>Magnoliopsida</taxon>
        <taxon>Liliopsida</taxon>
        <taxon>Poales</taxon>
        <taxon>Poaceae</taxon>
        <taxon>PACMAD clade</taxon>
        <taxon>Panicoideae</taxon>
        <taxon>Panicodae</taxon>
        <taxon>Paniceae</taxon>
        <taxon>Panicinae</taxon>
        <taxon>Panicum</taxon>
        <taxon>Panicum sect. Hiantes</taxon>
    </lineage>
</organism>
<reference evidence="1" key="1">
    <citation type="submission" date="2020-05" db="EMBL/GenBank/DDBJ databases">
        <title>WGS assembly of Panicum virgatum.</title>
        <authorList>
            <person name="Lovell J.T."/>
            <person name="Jenkins J."/>
            <person name="Shu S."/>
            <person name="Juenger T.E."/>
            <person name="Schmutz J."/>
        </authorList>
    </citation>
    <scope>NUCLEOTIDE SEQUENCE</scope>
    <source>
        <strain evidence="1">AP13</strain>
    </source>
</reference>